<dbReference type="InterPro" id="IPR038461">
    <property type="entry name" value="Schlafen_AlbA_2_dom_sf"/>
</dbReference>
<dbReference type="AlphaFoldDB" id="A0A0K1QEX7"/>
<feature type="domain" description="Schlafen AlbA-2" evidence="2">
    <location>
        <begin position="447"/>
        <end position="585"/>
    </location>
</feature>
<evidence type="ECO:0000259" key="1">
    <source>
        <dbReference type="Pfam" id="PF03235"/>
    </source>
</evidence>
<dbReference type="STRING" id="1391654.AKJ09_10653"/>
<dbReference type="Proteomes" id="UP000064967">
    <property type="component" value="Chromosome"/>
</dbReference>
<name>A0A0K1QEX7_9BACT</name>
<dbReference type="Gene3D" id="3.30.950.30">
    <property type="entry name" value="Schlafen, AAA domain"/>
    <property type="match status" value="1"/>
</dbReference>
<dbReference type="InterPro" id="IPR007421">
    <property type="entry name" value="Schlafen_AlbA_2_dom"/>
</dbReference>
<dbReference type="InterPro" id="IPR004919">
    <property type="entry name" value="GmrSD_N"/>
</dbReference>
<evidence type="ECO:0008006" key="5">
    <source>
        <dbReference type="Google" id="ProtNLM"/>
    </source>
</evidence>
<feature type="domain" description="GmrSD restriction endonucleases N-terminal" evidence="1">
    <location>
        <begin position="21"/>
        <end position="175"/>
    </location>
</feature>
<evidence type="ECO:0000313" key="4">
    <source>
        <dbReference type="Proteomes" id="UP000064967"/>
    </source>
</evidence>
<reference evidence="3 4" key="1">
    <citation type="submission" date="2015-08" db="EMBL/GenBank/DDBJ databases">
        <authorList>
            <person name="Babu N.S."/>
            <person name="Beckwith C.J."/>
            <person name="Beseler K.G."/>
            <person name="Brison A."/>
            <person name="Carone J.V."/>
            <person name="Caskin T.P."/>
            <person name="Diamond M."/>
            <person name="Durham M.E."/>
            <person name="Foxe J.M."/>
            <person name="Go M."/>
            <person name="Henderson B.A."/>
            <person name="Jones I.B."/>
            <person name="McGettigan J.A."/>
            <person name="Micheletti S.J."/>
            <person name="Nasrallah M.E."/>
            <person name="Ortiz D."/>
            <person name="Piller C.R."/>
            <person name="Privatt S.R."/>
            <person name="Schneider S.L."/>
            <person name="Sharp S."/>
            <person name="Smith T.C."/>
            <person name="Stanton J.D."/>
            <person name="Ullery H.E."/>
            <person name="Wilson R.J."/>
            <person name="Serrano M.G."/>
            <person name="Buck G."/>
            <person name="Lee V."/>
            <person name="Wang Y."/>
            <person name="Carvalho R."/>
            <person name="Voegtly L."/>
            <person name="Shi R."/>
            <person name="Duckworth R."/>
            <person name="Johnson A."/>
            <person name="Loviza R."/>
            <person name="Walstead R."/>
            <person name="Shah Z."/>
            <person name="Kiflezghi M."/>
            <person name="Wade K."/>
            <person name="Ball S.L."/>
            <person name="Bradley K.W."/>
            <person name="Asai D.J."/>
            <person name="Bowman C.A."/>
            <person name="Russell D.A."/>
            <person name="Pope W.H."/>
            <person name="Jacobs-Sera D."/>
            <person name="Hendrix R.W."/>
            <person name="Hatfull G.F."/>
        </authorList>
    </citation>
    <scope>NUCLEOTIDE SEQUENCE [LARGE SCALE GENOMIC DNA]</scope>
    <source>
        <strain evidence="3 4">DSM 27648</strain>
    </source>
</reference>
<proteinExistence type="predicted"/>
<keyword evidence="4" id="KW-1185">Reference proteome</keyword>
<accession>A0A0K1QEX7</accession>
<dbReference type="Pfam" id="PF03235">
    <property type="entry name" value="GmrSD_N"/>
    <property type="match status" value="1"/>
</dbReference>
<protein>
    <recommendedName>
        <fullName evidence="5">DUF262 domain-containing protein</fullName>
    </recommendedName>
</protein>
<organism evidence="3 4">
    <name type="scientific">Labilithrix luteola</name>
    <dbReference type="NCBI Taxonomy" id="1391654"/>
    <lineage>
        <taxon>Bacteria</taxon>
        <taxon>Pseudomonadati</taxon>
        <taxon>Myxococcota</taxon>
        <taxon>Polyangia</taxon>
        <taxon>Polyangiales</taxon>
        <taxon>Labilitrichaceae</taxon>
        <taxon>Labilithrix</taxon>
    </lineage>
</organism>
<dbReference type="EMBL" id="CP012333">
    <property type="protein sequence ID" value="AKV03990.1"/>
    <property type="molecule type" value="Genomic_DNA"/>
</dbReference>
<dbReference type="PANTHER" id="PTHR39639">
    <property type="entry name" value="CHROMOSOME 16, WHOLE GENOME SHOTGUN SEQUENCE"/>
    <property type="match status" value="1"/>
</dbReference>
<gene>
    <name evidence="3" type="ORF">AKJ09_10653</name>
</gene>
<dbReference type="KEGG" id="llu:AKJ09_10653"/>
<evidence type="ECO:0000259" key="2">
    <source>
        <dbReference type="Pfam" id="PF04326"/>
    </source>
</evidence>
<dbReference type="Pfam" id="PF04326">
    <property type="entry name" value="SLFN_AlbA_2"/>
    <property type="match status" value="1"/>
</dbReference>
<dbReference type="OrthoDB" id="9787127at2"/>
<dbReference type="PATRIC" id="fig|1391654.3.peg.10793"/>
<evidence type="ECO:0000313" key="3">
    <source>
        <dbReference type="EMBL" id="AKV03990.1"/>
    </source>
</evidence>
<sequence>MASPSVPRTSLSIKGETVQRIYGNYVQGQYIVNRRYQRKLVWSIEEKRAFIDSLRQGFPVPLILLGEASFDSSPCFEIIDGLQRLNALTSFIEGEFDLDGRYFDLKSIPETNVPLAQGHMHQKTPILSQQECARIVSYEIANSIYRFQSEADIDEVFRRINSNGRHLSRQELRQAGATGVFAQQVRHLATHIRGDVSARDRLRLSAMKEISITNKDLPYGINVENLFWVKHKILTREYVRDSRDEELIADIISFMIMDDKPSSNSDVLDSFFGVDTGDDGAAKDRFGEIESAAKKRGEAAIRREFLAVHDAIRSALESANRTFNELILSGSAARAPRYYQAVFLAFNKLINEDGMKISKPKKLIEALDGLRNSINISEGGSWSAVQRQDTVNTIAGRIQPAFSRRRASDPATESWVTEFENILQASKTENALYDFKIGVHDLTPEKSFNANAMASIGCTIAAIANQGPHSRGYVLIGVADSPASAKRHGDIYGSSPIDCKGFHVTGVDDESSAKFPSLDRYIQFFTQQLSNQPLPKGILNQVSQKLRAISYFDKTVIVIEIGATSEPVAYDKEIWIRRGPHNHKLSAAEVVDLTLQFMRSE</sequence>
<dbReference type="RefSeq" id="WP_146654668.1">
    <property type="nucleotide sequence ID" value="NZ_CP012333.1"/>
</dbReference>
<dbReference type="PANTHER" id="PTHR39639:SF1">
    <property type="entry name" value="DUF262 DOMAIN-CONTAINING PROTEIN"/>
    <property type="match status" value="1"/>
</dbReference>